<feature type="modified residue" description="4-aspartylphosphate" evidence="5">
    <location>
        <position position="57"/>
    </location>
</feature>
<dbReference type="SMART" id="SM00448">
    <property type="entry name" value="REC"/>
    <property type="match status" value="1"/>
</dbReference>
<proteinExistence type="predicted"/>
<dbReference type="GO" id="GO:0006355">
    <property type="term" value="P:regulation of DNA-templated transcription"/>
    <property type="evidence" value="ECO:0007669"/>
    <property type="project" value="InterPro"/>
</dbReference>
<dbReference type="FunFam" id="3.40.50.300:FF:000006">
    <property type="entry name" value="DNA-binding transcriptional regulator NtrC"/>
    <property type="match status" value="1"/>
</dbReference>
<dbReference type="Gene3D" id="3.40.50.2300">
    <property type="match status" value="1"/>
</dbReference>
<keyword evidence="4" id="KW-0804">Transcription</keyword>
<dbReference type="PRINTS" id="PR01590">
    <property type="entry name" value="HTHFIS"/>
</dbReference>
<accession>A0AAW4KZT3</accession>
<dbReference type="GO" id="GO:0043565">
    <property type="term" value="F:sequence-specific DNA binding"/>
    <property type="evidence" value="ECO:0007669"/>
    <property type="project" value="InterPro"/>
</dbReference>
<dbReference type="SMART" id="SM00382">
    <property type="entry name" value="AAA"/>
    <property type="match status" value="1"/>
</dbReference>
<gene>
    <name evidence="8" type="ORF">KI809_07710</name>
</gene>
<reference evidence="8 9" key="1">
    <citation type="submission" date="2021-05" db="EMBL/GenBank/DDBJ databases">
        <title>The draft genome of Geobacter pelophilus DSM 12255.</title>
        <authorList>
            <person name="Xu Z."/>
            <person name="Masuda Y."/>
            <person name="Itoh H."/>
            <person name="Senoo K."/>
        </authorList>
    </citation>
    <scope>NUCLEOTIDE SEQUENCE [LARGE SCALE GENOMIC DNA]</scope>
    <source>
        <strain evidence="8 9">DSM 12255</strain>
    </source>
</reference>
<dbReference type="Gene3D" id="3.40.50.300">
    <property type="entry name" value="P-loop containing nucleotide triphosphate hydrolases"/>
    <property type="match status" value="1"/>
</dbReference>
<dbReference type="PROSITE" id="PS50045">
    <property type="entry name" value="SIGMA54_INTERACT_4"/>
    <property type="match status" value="1"/>
</dbReference>
<dbReference type="InterPro" id="IPR025943">
    <property type="entry name" value="Sigma_54_int_dom_ATP-bd_2"/>
</dbReference>
<sequence>MHGNVVNTILIIDDEPAVLSSFAAFFEDCGYRVLKAANGYEGLDLFRQHRPDIVFTDLRMPELDGFALLSLVKEESLETPVIVISGIGVIADAIRAVKMGAFDFISKPVRDLTELEIIAKKALETKELRCEVAALRDRILDGKLLHKEAFRAIITNDPGMTRIFQYIEAISPSSQPILISGQTGTGKELVAGAIHKASGRKGQFVPLNLGGLDDQMFSDTLFGHLKGAYTGADRLREGMITQAANGTLFLDEIGELTDSSQVRLLRLLQEQEYFPLGSDAPRKSSARVVAATNRDLTVMVKEGRFRQDLFYRLCTHQVQLPPLARRKEDIPLLLDYFLDEAATTMNKPKPAITPELYHYLNTYAFPGNVRELKSMAYDAVARHKHGSLPKESFVNAMGKGLGAESFSHEETLALIPVAGDRMPTLKEAEEALVSKALQLADGNQGVAARYLGITRQGLNKMLNRKKER</sequence>
<keyword evidence="9" id="KW-1185">Reference proteome</keyword>
<name>A0AAW4KZT3_9BACT</name>
<dbReference type="InterPro" id="IPR002078">
    <property type="entry name" value="Sigma_54_int"/>
</dbReference>
<dbReference type="PROSITE" id="PS00675">
    <property type="entry name" value="SIGMA54_INTERACT_1"/>
    <property type="match status" value="1"/>
</dbReference>
<evidence type="ECO:0000256" key="3">
    <source>
        <dbReference type="ARBA" id="ARBA00023015"/>
    </source>
</evidence>
<evidence type="ECO:0000259" key="7">
    <source>
        <dbReference type="PROSITE" id="PS50110"/>
    </source>
</evidence>
<evidence type="ECO:0000256" key="4">
    <source>
        <dbReference type="ARBA" id="ARBA00023163"/>
    </source>
</evidence>
<evidence type="ECO:0000256" key="1">
    <source>
        <dbReference type="ARBA" id="ARBA00022741"/>
    </source>
</evidence>
<dbReference type="GO" id="GO:0005524">
    <property type="term" value="F:ATP binding"/>
    <property type="evidence" value="ECO:0007669"/>
    <property type="project" value="UniProtKB-KW"/>
</dbReference>
<dbReference type="Pfam" id="PF00158">
    <property type="entry name" value="Sigma54_activat"/>
    <property type="match status" value="1"/>
</dbReference>
<dbReference type="SUPFAM" id="SSF52172">
    <property type="entry name" value="CheY-like"/>
    <property type="match status" value="1"/>
</dbReference>
<dbReference type="PANTHER" id="PTHR32071">
    <property type="entry name" value="TRANSCRIPTIONAL REGULATORY PROTEIN"/>
    <property type="match status" value="1"/>
</dbReference>
<dbReference type="InterPro" id="IPR027417">
    <property type="entry name" value="P-loop_NTPase"/>
</dbReference>
<dbReference type="PROSITE" id="PS50110">
    <property type="entry name" value="RESPONSE_REGULATORY"/>
    <property type="match status" value="1"/>
</dbReference>
<evidence type="ECO:0000256" key="5">
    <source>
        <dbReference type="PROSITE-ProRule" id="PRU00169"/>
    </source>
</evidence>
<evidence type="ECO:0000256" key="2">
    <source>
        <dbReference type="ARBA" id="ARBA00022840"/>
    </source>
</evidence>
<dbReference type="PROSITE" id="PS00676">
    <property type="entry name" value="SIGMA54_INTERACT_2"/>
    <property type="match status" value="1"/>
</dbReference>
<keyword evidence="2" id="KW-0067">ATP-binding</keyword>
<dbReference type="InterPro" id="IPR058031">
    <property type="entry name" value="AAA_lid_NorR"/>
</dbReference>
<dbReference type="InterPro" id="IPR001789">
    <property type="entry name" value="Sig_transdc_resp-reg_receiver"/>
</dbReference>
<dbReference type="SUPFAM" id="SSF46689">
    <property type="entry name" value="Homeodomain-like"/>
    <property type="match status" value="1"/>
</dbReference>
<feature type="domain" description="Sigma-54 factor interaction" evidence="6">
    <location>
        <begin position="153"/>
        <end position="381"/>
    </location>
</feature>
<protein>
    <submittedName>
        <fullName evidence="8">Sigma-54 dependent transcriptional regulator</fullName>
    </submittedName>
</protein>
<organism evidence="8 9">
    <name type="scientific">Geoanaerobacter pelophilus</name>
    <dbReference type="NCBI Taxonomy" id="60036"/>
    <lineage>
        <taxon>Bacteria</taxon>
        <taxon>Pseudomonadati</taxon>
        <taxon>Thermodesulfobacteriota</taxon>
        <taxon>Desulfuromonadia</taxon>
        <taxon>Geobacterales</taxon>
        <taxon>Geobacteraceae</taxon>
        <taxon>Geoanaerobacter</taxon>
    </lineage>
</organism>
<dbReference type="InterPro" id="IPR011006">
    <property type="entry name" value="CheY-like_superfamily"/>
</dbReference>
<dbReference type="EMBL" id="JAHCVJ010000002">
    <property type="protein sequence ID" value="MBT0664186.1"/>
    <property type="molecule type" value="Genomic_DNA"/>
</dbReference>
<dbReference type="Gene3D" id="1.10.10.60">
    <property type="entry name" value="Homeodomain-like"/>
    <property type="match status" value="1"/>
</dbReference>
<comment type="caution">
    <text evidence="8">The sequence shown here is derived from an EMBL/GenBank/DDBJ whole genome shotgun (WGS) entry which is preliminary data.</text>
</comment>
<keyword evidence="5" id="KW-0597">Phosphoprotein</keyword>
<dbReference type="AlphaFoldDB" id="A0AAW4KZT3"/>
<dbReference type="Pfam" id="PF25601">
    <property type="entry name" value="AAA_lid_14"/>
    <property type="match status" value="1"/>
</dbReference>
<dbReference type="SUPFAM" id="SSF52540">
    <property type="entry name" value="P-loop containing nucleoside triphosphate hydrolases"/>
    <property type="match status" value="1"/>
</dbReference>
<dbReference type="Pfam" id="PF00072">
    <property type="entry name" value="Response_reg"/>
    <property type="match status" value="1"/>
</dbReference>
<dbReference type="Pfam" id="PF02954">
    <property type="entry name" value="HTH_8"/>
    <property type="match status" value="1"/>
</dbReference>
<dbReference type="Gene3D" id="1.10.8.60">
    <property type="match status" value="1"/>
</dbReference>
<dbReference type="Proteomes" id="UP000811899">
    <property type="component" value="Unassembled WGS sequence"/>
</dbReference>
<dbReference type="InterPro" id="IPR003593">
    <property type="entry name" value="AAA+_ATPase"/>
</dbReference>
<evidence type="ECO:0000259" key="6">
    <source>
        <dbReference type="PROSITE" id="PS50045"/>
    </source>
</evidence>
<keyword evidence="3" id="KW-0805">Transcription regulation</keyword>
<evidence type="ECO:0000313" key="8">
    <source>
        <dbReference type="EMBL" id="MBT0664186.1"/>
    </source>
</evidence>
<dbReference type="GO" id="GO:0000160">
    <property type="term" value="P:phosphorelay signal transduction system"/>
    <property type="evidence" value="ECO:0007669"/>
    <property type="project" value="InterPro"/>
</dbReference>
<dbReference type="PANTHER" id="PTHR32071:SF13">
    <property type="entry name" value="RESPONSE REGULATOR HSFA"/>
    <property type="match status" value="1"/>
</dbReference>
<keyword evidence="1" id="KW-0547">Nucleotide-binding</keyword>
<dbReference type="CDD" id="cd00009">
    <property type="entry name" value="AAA"/>
    <property type="match status" value="1"/>
</dbReference>
<evidence type="ECO:0000313" key="9">
    <source>
        <dbReference type="Proteomes" id="UP000811899"/>
    </source>
</evidence>
<feature type="domain" description="Response regulatory" evidence="7">
    <location>
        <begin position="8"/>
        <end position="122"/>
    </location>
</feature>
<dbReference type="InterPro" id="IPR025662">
    <property type="entry name" value="Sigma_54_int_dom_ATP-bd_1"/>
</dbReference>
<dbReference type="InterPro" id="IPR009057">
    <property type="entry name" value="Homeodomain-like_sf"/>
</dbReference>
<dbReference type="InterPro" id="IPR002197">
    <property type="entry name" value="HTH_Fis"/>
</dbReference>